<evidence type="ECO:0000313" key="3">
    <source>
        <dbReference type="Proteomes" id="UP000178248"/>
    </source>
</evidence>
<accession>A0A1G2BSJ6</accession>
<sequence>MLKRLSFVTFLIACLAIGLAAFTYTSAAEPATPAKADNATAPSKNGPLQVPLGPGFNVCLEDADGKFVGMTYVFGVQPDPAKPGELKAAIRSASTYIGLTKNRPDVVRASGTVLLTNDPTLDLAGGGECHTVCTCASPIICSPARTATSVNPVTDAFRKNPNPPGGSICGCSGACGTCEKCTVICSPLK</sequence>
<dbReference type="EMBL" id="MHKM01000002">
    <property type="protein sequence ID" value="OGY92144.1"/>
    <property type="molecule type" value="Genomic_DNA"/>
</dbReference>
<protein>
    <recommendedName>
        <fullName evidence="4">4Fe-4S ferredoxin-type domain-containing protein</fullName>
    </recommendedName>
</protein>
<organism evidence="2 3">
    <name type="scientific">Candidatus Komeilibacteria bacterium RIFCSPLOWO2_01_FULL_52_15</name>
    <dbReference type="NCBI Taxonomy" id="1798551"/>
    <lineage>
        <taxon>Bacteria</taxon>
        <taxon>Candidatus Komeiliibacteriota</taxon>
    </lineage>
</organism>
<comment type="caution">
    <text evidence="2">The sequence shown here is derived from an EMBL/GenBank/DDBJ whole genome shotgun (WGS) entry which is preliminary data.</text>
</comment>
<reference evidence="2 3" key="1">
    <citation type="journal article" date="2016" name="Nat. Commun.">
        <title>Thousands of microbial genomes shed light on interconnected biogeochemical processes in an aquifer system.</title>
        <authorList>
            <person name="Anantharaman K."/>
            <person name="Brown C.T."/>
            <person name="Hug L.A."/>
            <person name="Sharon I."/>
            <person name="Castelle C.J."/>
            <person name="Probst A.J."/>
            <person name="Thomas B.C."/>
            <person name="Singh A."/>
            <person name="Wilkins M.J."/>
            <person name="Karaoz U."/>
            <person name="Brodie E.L."/>
            <person name="Williams K.H."/>
            <person name="Hubbard S.S."/>
            <person name="Banfield J.F."/>
        </authorList>
    </citation>
    <scope>NUCLEOTIDE SEQUENCE [LARGE SCALE GENOMIC DNA]</scope>
</reference>
<dbReference type="AlphaFoldDB" id="A0A1G2BSJ6"/>
<dbReference type="Proteomes" id="UP000178248">
    <property type="component" value="Unassembled WGS sequence"/>
</dbReference>
<evidence type="ECO:0000313" key="2">
    <source>
        <dbReference type="EMBL" id="OGY92144.1"/>
    </source>
</evidence>
<feature type="signal peptide" evidence="1">
    <location>
        <begin position="1"/>
        <end position="27"/>
    </location>
</feature>
<name>A0A1G2BSJ6_9BACT</name>
<gene>
    <name evidence="2" type="ORF">A3B30_02180</name>
</gene>
<evidence type="ECO:0008006" key="4">
    <source>
        <dbReference type="Google" id="ProtNLM"/>
    </source>
</evidence>
<feature type="chain" id="PRO_5009582143" description="4Fe-4S ferredoxin-type domain-containing protein" evidence="1">
    <location>
        <begin position="28"/>
        <end position="189"/>
    </location>
</feature>
<evidence type="ECO:0000256" key="1">
    <source>
        <dbReference type="SAM" id="SignalP"/>
    </source>
</evidence>
<keyword evidence="1" id="KW-0732">Signal</keyword>
<proteinExistence type="predicted"/>